<proteinExistence type="predicted"/>
<evidence type="ECO:0000259" key="3">
    <source>
        <dbReference type="Pfam" id="PF07587"/>
    </source>
</evidence>
<evidence type="ECO:0000313" key="5">
    <source>
        <dbReference type="EMBL" id="QDU73656.1"/>
    </source>
</evidence>
<feature type="region of interest" description="Disordered" evidence="1">
    <location>
        <begin position="390"/>
        <end position="414"/>
    </location>
</feature>
<dbReference type="InterPro" id="IPR036909">
    <property type="entry name" value="Cyt_c-like_dom_sf"/>
</dbReference>
<organism evidence="5 6">
    <name type="scientific">Bremerella volcania</name>
    <dbReference type="NCBI Taxonomy" id="2527984"/>
    <lineage>
        <taxon>Bacteria</taxon>
        <taxon>Pseudomonadati</taxon>
        <taxon>Planctomycetota</taxon>
        <taxon>Planctomycetia</taxon>
        <taxon>Pirellulales</taxon>
        <taxon>Pirellulaceae</taxon>
        <taxon>Bremerella</taxon>
    </lineage>
</organism>
<dbReference type="Pfam" id="PF07583">
    <property type="entry name" value="PSCyt2"/>
    <property type="match status" value="1"/>
</dbReference>
<dbReference type="Pfam" id="PF13385">
    <property type="entry name" value="Laminin_G_3"/>
    <property type="match status" value="1"/>
</dbReference>
<evidence type="ECO:0000313" key="6">
    <source>
        <dbReference type="Proteomes" id="UP000318626"/>
    </source>
</evidence>
<dbReference type="Gene3D" id="2.60.120.200">
    <property type="match status" value="1"/>
</dbReference>
<sequence>MKTIPEGHPMNLIRPILVPCLLLVTWNVTIAFAEEPAASWEFGTEEETPLRSVGGVHRDVPGPRPPSFPDFPVNNTAVEFDGSGSRFVFSDPGKLSPFDFTNGDEITLEAWVNVRDLREGENTYVIGKGRTNRAGFARDNQNWALRIRRLDGKACVSFLFATPNSTEGQGHWHRWTSREGFIPRSGWHHVAATYRFGEPKSVGTWIDGQKVDGFWDMGGPTEDAPIVDDDEIWIGSSMGGAPTTSFRGGLDSIAIHREILSDETLKKRFRYEGKRTIIGPAPETMPELGFIPPNEVQVTFHDDFPAHDRWLMTDESFPEVTARWTGKSFLLDQLPVRYDDWGIRTAWKAPVVIRMAGNVMLPQGKHTLLLRARGMSRVWVDGKLIAKTAPLSGSPDGEEPITPVSPPPAPGHRPKWHRCQEVKASVSAEKSGPVRVVVEAIAGGKRFRAEPGELTVAISTDGEETFSILRPVNLASDPLPLTDSAVEAELDRISASMTRLNDRNRHLASAIQDQRWEQRHRMGRDWVDQNPQPGIPATSAGVKHPIDAFIVAWIEEVKAASGDSPMDESDHFHSKVLPILRSECFRCHGEKDKGGLSLNDRELAVLGGFSGEPAIKPGDPHASQMITRMRSKDEDTRMPPTGNPVSEEKIQILEKWITDGAKWPQPSLAEDRTTRASIVSDAAFIRRAYLDTVGVVPSEAEVSAFLKDASPDKREKLIDRLLADPRWADHWVSYWQDLLAENPTMINATLNATGPFRWFLYDSLVDDKGIDRMVTELMMMRGSGPEGGSAGFAQAAQNDAPLAAKGHVVASAFLGIEMQCARCHDSPYHSTTQRDLYSLAAMFARKSVTVPKSSTVPPGFFEAKERDSLIKVTLKPGEPVTPTWPFAELTGADDNEQLWTLMQNKEDSREKLATLITAPQNTRFAQVIANRVWRRLIGAGLVELPHDWEGNPPSHPELLEWLAKELVANDYDVKHLVKVIMTSELYQQEAIGENLTAEPSQRLFNAPERRRMTAEQIVDSLYAATGREMDVETMTIDPDGRRAAGSRNNFGTPHRSWMFVSLSNERDRPSLTFPYAAMVTEVLSAFGWSADRQAPKTDRETDPNVRQPAVMANSNLTINLTKAADGSALADLAVNAKSVDALIDSVFLRFLSRYPTDEERSLFHERLSEGFADRLVPPSEVVQPEPWERLPQVTWSNHLRSEANTIQQQHAQRVRQGPPADPRLQSDWRMRYEDFVWSVVNLKEFVWMP</sequence>
<dbReference type="InterPro" id="IPR011429">
    <property type="entry name" value="Cyt_c_Planctomycete-type"/>
</dbReference>
<evidence type="ECO:0000259" key="2">
    <source>
        <dbReference type="Pfam" id="PF07583"/>
    </source>
</evidence>
<dbReference type="InterPro" id="IPR022655">
    <property type="entry name" value="DUF1553"/>
</dbReference>
<feature type="domain" description="DUF1549" evidence="2">
    <location>
        <begin position="668"/>
        <end position="845"/>
    </location>
</feature>
<reference evidence="6" key="1">
    <citation type="submission" date="2019-02" db="EMBL/GenBank/DDBJ databases">
        <title>Deep-cultivation of Planctomycetes and their phenomic and genomic characterization uncovers novel biology.</title>
        <authorList>
            <person name="Wiegand S."/>
            <person name="Jogler M."/>
            <person name="Boedeker C."/>
            <person name="Pinto D."/>
            <person name="Vollmers J."/>
            <person name="Rivas-Marin E."/>
            <person name="Kohn T."/>
            <person name="Peeters S.H."/>
            <person name="Heuer A."/>
            <person name="Rast P."/>
            <person name="Oberbeckmann S."/>
            <person name="Bunk B."/>
            <person name="Jeske O."/>
            <person name="Meyerdierks A."/>
            <person name="Storesund J.E."/>
            <person name="Kallscheuer N."/>
            <person name="Luecker S."/>
            <person name="Lage O.M."/>
            <person name="Pohl T."/>
            <person name="Merkel B.J."/>
            <person name="Hornburger P."/>
            <person name="Mueller R.-W."/>
            <person name="Bruemmer F."/>
            <person name="Labrenz M."/>
            <person name="Spormann A.M."/>
            <person name="Op den Camp H."/>
            <person name="Overmann J."/>
            <person name="Amann R."/>
            <person name="Jetten M.S.M."/>
            <person name="Mascher T."/>
            <person name="Medema M.H."/>
            <person name="Devos D.P."/>
            <person name="Kaster A.-K."/>
            <person name="Ovreas L."/>
            <person name="Rohde M."/>
            <person name="Galperin M.Y."/>
            <person name="Jogler C."/>
        </authorList>
    </citation>
    <scope>NUCLEOTIDE SEQUENCE [LARGE SCALE GENOMIC DNA]</scope>
    <source>
        <strain evidence="6">Pan97</strain>
    </source>
</reference>
<dbReference type="SUPFAM" id="SSF49899">
    <property type="entry name" value="Concanavalin A-like lectins/glucanases"/>
    <property type="match status" value="1"/>
</dbReference>
<keyword evidence="6" id="KW-1185">Reference proteome</keyword>
<name>A0A518C351_9BACT</name>
<dbReference type="Pfam" id="PF07587">
    <property type="entry name" value="PSD1"/>
    <property type="match status" value="1"/>
</dbReference>
<dbReference type="Pfam" id="PF07635">
    <property type="entry name" value="PSCyt1"/>
    <property type="match status" value="1"/>
</dbReference>
<accession>A0A518C351</accession>
<dbReference type="AlphaFoldDB" id="A0A518C351"/>
<feature type="domain" description="Cytochrome C Planctomycete-type" evidence="4">
    <location>
        <begin position="584"/>
        <end position="642"/>
    </location>
</feature>
<dbReference type="GO" id="GO:0020037">
    <property type="term" value="F:heme binding"/>
    <property type="evidence" value="ECO:0007669"/>
    <property type="project" value="InterPro"/>
</dbReference>
<dbReference type="InterPro" id="IPR013320">
    <property type="entry name" value="ConA-like_dom_sf"/>
</dbReference>
<protein>
    <submittedName>
        <fullName evidence="5">Planctomycete cytochrome C</fullName>
    </submittedName>
</protein>
<feature type="domain" description="DUF1553" evidence="3">
    <location>
        <begin position="909"/>
        <end position="1165"/>
    </location>
</feature>
<dbReference type="PANTHER" id="PTHR35889:SF3">
    <property type="entry name" value="F-BOX DOMAIN-CONTAINING PROTEIN"/>
    <property type="match status" value="1"/>
</dbReference>
<dbReference type="PANTHER" id="PTHR35889">
    <property type="entry name" value="CYCLOINULO-OLIGOSACCHARIDE FRUCTANOTRANSFERASE-RELATED"/>
    <property type="match status" value="1"/>
</dbReference>
<dbReference type="Proteomes" id="UP000318626">
    <property type="component" value="Chromosome"/>
</dbReference>
<dbReference type="GO" id="GO:0009055">
    <property type="term" value="F:electron transfer activity"/>
    <property type="evidence" value="ECO:0007669"/>
    <property type="project" value="InterPro"/>
</dbReference>
<evidence type="ECO:0000256" key="1">
    <source>
        <dbReference type="SAM" id="MobiDB-lite"/>
    </source>
</evidence>
<dbReference type="InterPro" id="IPR011444">
    <property type="entry name" value="DUF1549"/>
</dbReference>
<dbReference type="EMBL" id="CP036289">
    <property type="protein sequence ID" value="QDU73656.1"/>
    <property type="molecule type" value="Genomic_DNA"/>
</dbReference>
<dbReference type="KEGG" id="bvo:Pan97_06540"/>
<dbReference type="SUPFAM" id="SSF46626">
    <property type="entry name" value="Cytochrome c"/>
    <property type="match status" value="1"/>
</dbReference>
<gene>
    <name evidence="5" type="ORF">Pan97_06540</name>
</gene>
<evidence type="ECO:0000259" key="4">
    <source>
        <dbReference type="Pfam" id="PF07635"/>
    </source>
</evidence>